<dbReference type="GO" id="GO:0005975">
    <property type="term" value="P:carbohydrate metabolic process"/>
    <property type="evidence" value="ECO:0007669"/>
    <property type="project" value="InterPro"/>
</dbReference>
<evidence type="ECO:0000256" key="1">
    <source>
        <dbReference type="ARBA" id="ARBA00001913"/>
    </source>
</evidence>
<dbReference type="GO" id="GO:0030246">
    <property type="term" value="F:carbohydrate binding"/>
    <property type="evidence" value="ECO:0007669"/>
    <property type="project" value="InterPro"/>
</dbReference>
<dbReference type="InterPro" id="IPR011013">
    <property type="entry name" value="Gal_mutarotase_sf_dom"/>
</dbReference>
<dbReference type="STRING" id="414048.SAMN04489864_101454"/>
<dbReference type="Proteomes" id="UP000199666">
    <property type="component" value="Unassembled WGS sequence"/>
</dbReference>
<dbReference type="GO" id="GO:0016853">
    <property type="term" value="F:isomerase activity"/>
    <property type="evidence" value="ECO:0007669"/>
    <property type="project" value="InterPro"/>
</dbReference>
<dbReference type="AlphaFoldDB" id="A0A1I2TS27"/>
<name>A0A1I2TS27_9SPHI</name>
<dbReference type="Gene3D" id="2.70.98.10">
    <property type="match status" value="1"/>
</dbReference>
<sequence>MEFSIENEHIRASFVSKGAELQHITGVDSGTEYLWKGDPNYWGKFSPVLFPIIGALKENIYHYEDRTYTLPRHGFARDMEFDVERISDHEILFTLRNTEETLKVYPFKFILKLRYKLTAATLSCTYEVSNPDLKEMLFSIGGHPAFAAPLNKQGSYTDYFLAFNADEVITYHHITENLISDETTTLVLDDKMLYLTHETFYSDALVIKNLKSNSVSLMNKKNYNGINFKFENFPYFGIWAAKDADFICLEPWCGIADSLDHNQQLKDKEGIITLAPSGEWQRTWKVTCF</sequence>
<evidence type="ECO:0000313" key="5">
    <source>
        <dbReference type="Proteomes" id="UP000199666"/>
    </source>
</evidence>
<comment type="subunit">
    <text evidence="2">Monomer.</text>
</comment>
<dbReference type="OrthoDB" id="9795355at2"/>
<accession>A0A1I2TS27</accession>
<dbReference type="CDD" id="cd09024">
    <property type="entry name" value="Aldose_epim_lacX"/>
    <property type="match status" value="1"/>
</dbReference>
<evidence type="ECO:0000313" key="4">
    <source>
        <dbReference type="EMBL" id="SFG65151.1"/>
    </source>
</evidence>
<dbReference type="PANTHER" id="PTHR11122:SF13">
    <property type="entry name" value="GLUCOSE-6-PHOSPHATE 1-EPIMERASE"/>
    <property type="match status" value="1"/>
</dbReference>
<dbReference type="PANTHER" id="PTHR11122">
    <property type="entry name" value="APOSPORY-ASSOCIATED PROTEIN C-RELATED"/>
    <property type="match status" value="1"/>
</dbReference>
<keyword evidence="5" id="KW-1185">Reference proteome</keyword>
<evidence type="ECO:0000256" key="3">
    <source>
        <dbReference type="ARBA" id="ARBA00022837"/>
    </source>
</evidence>
<dbReference type="SUPFAM" id="SSF74650">
    <property type="entry name" value="Galactose mutarotase-like"/>
    <property type="match status" value="1"/>
</dbReference>
<dbReference type="InterPro" id="IPR014718">
    <property type="entry name" value="GH-type_carb-bd"/>
</dbReference>
<protein>
    <submittedName>
        <fullName evidence="4">Galactose mutarotase</fullName>
    </submittedName>
</protein>
<dbReference type="Pfam" id="PF01263">
    <property type="entry name" value="Aldose_epim"/>
    <property type="match status" value="1"/>
</dbReference>
<organism evidence="4 5">
    <name type="scientific">Pedobacter insulae</name>
    <dbReference type="NCBI Taxonomy" id="414048"/>
    <lineage>
        <taxon>Bacteria</taxon>
        <taxon>Pseudomonadati</taxon>
        <taxon>Bacteroidota</taxon>
        <taxon>Sphingobacteriia</taxon>
        <taxon>Sphingobacteriales</taxon>
        <taxon>Sphingobacteriaceae</taxon>
        <taxon>Pedobacter</taxon>
    </lineage>
</organism>
<keyword evidence="3" id="KW-0106">Calcium</keyword>
<dbReference type="InterPro" id="IPR037481">
    <property type="entry name" value="LacX"/>
</dbReference>
<proteinExistence type="predicted"/>
<comment type="cofactor">
    <cofactor evidence="1">
        <name>Ca(2+)</name>
        <dbReference type="ChEBI" id="CHEBI:29108"/>
    </cofactor>
</comment>
<dbReference type="InterPro" id="IPR008183">
    <property type="entry name" value="Aldose_1/G6P_1-epimerase"/>
</dbReference>
<dbReference type="RefSeq" id="WP_090991922.1">
    <property type="nucleotide sequence ID" value="NZ_FOPP01000001.1"/>
</dbReference>
<gene>
    <name evidence="4" type="ORF">SAMN04489864_101454</name>
</gene>
<evidence type="ECO:0000256" key="2">
    <source>
        <dbReference type="ARBA" id="ARBA00011245"/>
    </source>
</evidence>
<reference evidence="4 5" key="1">
    <citation type="submission" date="2016-10" db="EMBL/GenBank/DDBJ databases">
        <authorList>
            <person name="de Groot N.N."/>
        </authorList>
    </citation>
    <scope>NUCLEOTIDE SEQUENCE [LARGE SCALE GENOMIC DNA]</scope>
    <source>
        <strain evidence="4 5">DSM 18684</strain>
    </source>
</reference>
<dbReference type="EMBL" id="FOPP01000001">
    <property type="protein sequence ID" value="SFG65151.1"/>
    <property type="molecule type" value="Genomic_DNA"/>
</dbReference>